<feature type="transmembrane region" description="Helical" evidence="14">
    <location>
        <begin position="335"/>
        <end position="355"/>
    </location>
</feature>
<evidence type="ECO:0000313" key="39">
    <source>
        <dbReference type="Proteomes" id="UP000544413"/>
    </source>
</evidence>
<feature type="transmembrane region" description="Helical" evidence="14">
    <location>
        <begin position="20"/>
        <end position="38"/>
    </location>
</feature>
<dbReference type="PANTHER" id="PTHR33843">
    <property type="entry name" value="ASCORBATE-SPECIFIC PTS SYSTEM EIIC COMPONENT"/>
    <property type="match status" value="1"/>
</dbReference>
<dbReference type="EMBL" id="JAARVG010000002">
    <property type="protein sequence ID" value="MBC1792407.1"/>
    <property type="molecule type" value="Genomic_DNA"/>
</dbReference>
<keyword evidence="5" id="KW-0762">Sugar transport</keyword>
<dbReference type="Pfam" id="PF03611">
    <property type="entry name" value="EIIC-GAT"/>
    <property type="match status" value="1"/>
</dbReference>
<evidence type="ECO:0000256" key="4">
    <source>
        <dbReference type="ARBA" id="ARBA00022475"/>
    </source>
</evidence>
<comment type="subcellular location">
    <subcellularLocation>
        <location evidence="1">Cell membrane</location>
        <topology evidence="1">Multi-pass membrane protein</topology>
    </subcellularLocation>
</comment>
<dbReference type="EMBL" id="JAARVD010000009">
    <property type="protein sequence ID" value="MBC1798192.1"/>
    <property type="molecule type" value="Genomic_DNA"/>
</dbReference>
<dbReference type="Proteomes" id="UP000553016">
    <property type="component" value="Unassembled WGS sequence"/>
</dbReference>
<evidence type="ECO:0000313" key="15">
    <source>
        <dbReference type="EMBL" id="KGL37919.1"/>
    </source>
</evidence>
<accession>A0A099VWK7</accession>
<evidence type="ECO:0000313" key="27">
    <source>
        <dbReference type="EMBL" id="MBC2116929.1"/>
    </source>
</evidence>
<dbReference type="EMBL" id="JAARYY010000005">
    <property type="protein sequence ID" value="MBC2244391.1"/>
    <property type="molecule type" value="Genomic_DNA"/>
</dbReference>
<evidence type="ECO:0000256" key="13">
    <source>
        <dbReference type="ARBA" id="ARBA00042859"/>
    </source>
</evidence>
<reference evidence="33 34" key="2">
    <citation type="submission" date="2020-03" db="EMBL/GenBank/DDBJ databases">
        <title>Soil Listeria distribution.</title>
        <authorList>
            <person name="Liao J."/>
            <person name="Wiedmann M."/>
        </authorList>
    </citation>
    <scope>NUCLEOTIDE SEQUENCE [LARGE SCALE GENOMIC DNA]</scope>
    <source>
        <strain evidence="29 45">FSL L7-0149</strain>
        <strain evidence="30 44">FSL L7-0153</strain>
        <strain evidence="28 36">FSL L7-0259</strain>
        <strain evidence="27 33">FSL L7-0360</strain>
        <strain evidence="26 41">FSL L7-0435</strain>
        <strain evidence="24 35">FSL L7-0978</strain>
        <strain evidence="25 43">FSL L7-0990</strain>
        <strain evidence="23 42">FSL L7-1017</strain>
        <strain evidence="22 46">FSL L7-1299</strain>
        <strain evidence="20 37">FSL L7-1387</strain>
        <strain evidence="21 47">FSL L7-1427</strain>
        <strain evidence="19 39">FSL L7-1658</strain>
        <strain evidence="18 48">FSL L7-1681</strain>
        <strain evidence="16 38">FSL L7-1816</strain>
        <strain evidence="17 34">FSL L7-1833</strain>
        <strain evidence="31 40">FSL L7-1850</strain>
    </source>
</reference>
<dbReference type="Proteomes" id="UP000543379">
    <property type="component" value="Unassembled WGS sequence"/>
</dbReference>
<evidence type="ECO:0000313" key="26">
    <source>
        <dbReference type="EMBL" id="MBC2005081.1"/>
    </source>
</evidence>
<evidence type="ECO:0000313" key="18">
    <source>
        <dbReference type="EMBL" id="MBC1371303.1"/>
    </source>
</evidence>
<dbReference type="PANTHER" id="PTHR33843:SF4">
    <property type="entry name" value="ASCORBATE-SPECIFIC PTS SYSTEM EIIC COMPONENT"/>
    <property type="match status" value="1"/>
</dbReference>
<dbReference type="EMBL" id="JAARXI010000005">
    <property type="protein sequence ID" value="MBC2116929.1"/>
    <property type="molecule type" value="Genomic_DNA"/>
</dbReference>
<dbReference type="GeneID" id="58718698"/>
<evidence type="ECO:0000313" key="45">
    <source>
        <dbReference type="Proteomes" id="UP000553016"/>
    </source>
</evidence>
<dbReference type="InterPro" id="IPR051562">
    <property type="entry name" value="Ascorbate-PTS_EIIC"/>
</dbReference>
<keyword evidence="4" id="KW-1003">Cell membrane</keyword>
<keyword evidence="8 14" id="KW-1133">Transmembrane helix</keyword>
<evidence type="ECO:0000313" key="38">
    <source>
        <dbReference type="Proteomes" id="UP000543379"/>
    </source>
</evidence>
<evidence type="ECO:0000313" key="46">
    <source>
        <dbReference type="Proteomes" id="UP000574104"/>
    </source>
</evidence>
<dbReference type="GO" id="GO:0005886">
    <property type="term" value="C:plasma membrane"/>
    <property type="evidence" value="ECO:0007669"/>
    <property type="project" value="UniProtKB-SubCell"/>
</dbReference>
<dbReference type="EMBL" id="JAARUV010000005">
    <property type="protein sequence ID" value="MBC1779933.1"/>
    <property type="molecule type" value="Genomic_DNA"/>
</dbReference>
<dbReference type="Proteomes" id="UP000546244">
    <property type="component" value="Unassembled WGS sequence"/>
</dbReference>
<evidence type="ECO:0000313" key="43">
    <source>
        <dbReference type="Proteomes" id="UP000548082"/>
    </source>
</evidence>
<evidence type="ECO:0000256" key="8">
    <source>
        <dbReference type="ARBA" id="ARBA00022989"/>
    </source>
</evidence>
<comment type="similarity">
    <text evidence="11">Belongs to the UlaA family.</text>
</comment>
<evidence type="ECO:0000256" key="10">
    <source>
        <dbReference type="ARBA" id="ARBA00037387"/>
    </source>
</evidence>
<evidence type="ECO:0000256" key="7">
    <source>
        <dbReference type="ARBA" id="ARBA00022692"/>
    </source>
</evidence>
<evidence type="ECO:0000313" key="33">
    <source>
        <dbReference type="Proteomes" id="UP000529446"/>
    </source>
</evidence>
<evidence type="ECO:0000313" key="25">
    <source>
        <dbReference type="EMBL" id="MBC1798192.1"/>
    </source>
</evidence>
<evidence type="ECO:0000256" key="6">
    <source>
        <dbReference type="ARBA" id="ARBA00022683"/>
    </source>
</evidence>
<evidence type="ECO:0000313" key="35">
    <source>
        <dbReference type="Proteomes" id="UP000539064"/>
    </source>
</evidence>
<dbReference type="Proteomes" id="UP000574104">
    <property type="component" value="Unassembled WGS sequence"/>
</dbReference>
<dbReference type="EMBL" id="JAARZA010000005">
    <property type="protein sequence ID" value="MBC2241215.1"/>
    <property type="molecule type" value="Genomic_DNA"/>
</dbReference>
<dbReference type="Proteomes" id="UP000548082">
    <property type="component" value="Unassembled WGS sequence"/>
</dbReference>
<keyword evidence="3" id="KW-0813">Transport</keyword>
<evidence type="ECO:0000313" key="32">
    <source>
        <dbReference type="Proteomes" id="UP000029844"/>
    </source>
</evidence>
<dbReference type="RefSeq" id="WP_036087983.1">
    <property type="nucleotide sequence ID" value="NZ_CBCSHQ010000003.1"/>
</dbReference>
<dbReference type="Proteomes" id="UP000546806">
    <property type="component" value="Unassembled WGS sequence"/>
</dbReference>
<dbReference type="EMBL" id="JAARYD010000006">
    <property type="protein sequence ID" value="MBC2177582.1"/>
    <property type="molecule type" value="Genomic_DNA"/>
</dbReference>
<feature type="transmembrane region" description="Helical" evidence="14">
    <location>
        <begin position="161"/>
        <end position="178"/>
    </location>
</feature>
<feature type="transmembrane region" description="Helical" evidence="14">
    <location>
        <begin position="238"/>
        <end position="256"/>
    </location>
</feature>
<keyword evidence="32" id="KW-1185">Reference proteome</keyword>
<evidence type="ECO:0000256" key="5">
    <source>
        <dbReference type="ARBA" id="ARBA00022597"/>
    </source>
</evidence>
<dbReference type="Proteomes" id="UP000544413">
    <property type="component" value="Unassembled WGS sequence"/>
</dbReference>
<feature type="transmembrane region" description="Helical" evidence="14">
    <location>
        <begin position="392"/>
        <end position="415"/>
    </location>
</feature>
<dbReference type="Proteomes" id="UP000541735">
    <property type="component" value="Unassembled WGS sequence"/>
</dbReference>
<dbReference type="Proteomes" id="UP000029844">
    <property type="component" value="Unassembled WGS sequence"/>
</dbReference>
<reference evidence="15 32" key="1">
    <citation type="submission" date="2014-05" db="EMBL/GenBank/DDBJ databases">
        <title>Novel Listeriaceae from food processing environments.</title>
        <authorList>
            <person name="den Bakker H.C."/>
        </authorList>
    </citation>
    <scope>NUCLEOTIDE SEQUENCE [LARGE SCALE GENOMIC DNA]</scope>
    <source>
        <strain evidence="15 32">FSL A5-0281</strain>
    </source>
</reference>
<dbReference type="EMBL" id="JAAROL010000004">
    <property type="protein sequence ID" value="MBC1332484.1"/>
    <property type="molecule type" value="Genomic_DNA"/>
</dbReference>
<evidence type="ECO:0000313" key="22">
    <source>
        <dbReference type="EMBL" id="MBC1616202.1"/>
    </source>
</evidence>
<evidence type="ECO:0000313" key="24">
    <source>
        <dbReference type="EMBL" id="MBC1792407.1"/>
    </source>
</evidence>
<comment type="caution">
    <text evidence="15">The sequence shown here is derived from an EMBL/GenBank/DDBJ whole genome shotgun (WGS) entry which is preliminary data.</text>
</comment>
<feature type="transmembrane region" description="Helical" evidence="14">
    <location>
        <begin position="276"/>
        <end position="293"/>
    </location>
</feature>
<evidence type="ECO:0000313" key="30">
    <source>
        <dbReference type="EMBL" id="MBC2244391.1"/>
    </source>
</evidence>
<dbReference type="NCBIfam" id="NF006923">
    <property type="entry name" value="PRK09410.2-1"/>
    <property type="match status" value="1"/>
</dbReference>
<evidence type="ECO:0000256" key="2">
    <source>
        <dbReference type="ARBA" id="ARBA00011738"/>
    </source>
</evidence>
<dbReference type="EMBL" id="JNFA01000030">
    <property type="protein sequence ID" value="KGL37919.1"/>
    <property type="molecule type" value="Genomic_DNA"/>
</dbReference>
<dbReference type="Proteomes" id="UP000550367">
    <property type="component" value="Unassembled WGS sequence"/>
</dbReference>
<evidence type="ECO:0000256" key="12">
    <source>
        <dbReference type="ARBA" id="ARBA00039702"/>
    </source>
</evidence>
<evidence type="ECO:0000313" key="42">
    <source>
        <dbReference type="Proteomes" id="UP000547643"/>
    </source>
</evidence>
<evidence type="ECO:0000313" key="31">
    <source>
        <dbReference type="EMBL" id="MBC2373306.1"/>
    </source>
</evidence>
<dbReference type="Proteomes" id="UP000539064">
    <property type="component" value="Unassembled WGS sequence"/>
</dbReference>
<comment type="subunit">
    <text evidence="2">Homodimer.</text>
</comment>
<dbReference type="InterPro" id="IPR004703">
    <property type="entry name" value="PTS_sugar-sp_permease"/>
</dbReference>
<feature type="transmembrane region" description="Helical" evidence="14">
    <location>
        <begin position="133"/>
        <end position="155"/>
    </location>
</feature>
<feature type="transmembrane region" description="Helical" evidence="14">
    <location>
        <begin position="361"/>
        <end position="380"/>
    </location>
</feature>
<dbReference type="GO" id="GO:0009401">
    <property type="term" value="P:phosphoenolpyruvate-dependent sugar phosphotransferase system"/>
    <property type="evidence" value="ECO:0007669"/>
    <property type="project" value="UniProtKB-KW"/>
</dbReference>
<dbReference type="EMBL" id="JAARWW010000007">
    <property type="protein sequence ID" value="MBC2005081.1"/>
    <property type="molecule type" value="Genomic_DNA"/>
</dbReference>
<dbReference type="EMBL" id="JAARMV010000004">
    <property type="protein sequence ID" value="MBC2373306.1"/>
    <property type="molecule type" value="Genomic_DNA"/>
</dbReference>
<feature type="transmembrane region" description="Helical" evidence="14">
    <location>
        <begin position="106"/>
        <end position="124"/>
    </location>
</feature>
<evidence type="ECO:0000313" key="28">
    <source>
        <dbReference type="EMBL" id="MBC2177582.1"/>
    </source>
</evidence>
<proteinExistence type="inferred from homology"/>
<evidence type="ECO:0000313" key="21">
    <source>
        <dbReference type="EMBL" id="MBC1566455.1"/>
    </source>
</evidence>
<keyword evidence="9 14" id="KW-0472">Membrane</keyword>
<dbReference type="EMBL" id="JAARSH010000005">
    <property type="protein sequence ID" value="MBC1616202.1"/>
    <property type="molecule type" value="Genomic_DNA"/>
</dbReference>
<evidence type="ECO:0000313" key="37">
    <source>
        <dbReference type="Proteomes" id="UP000541955"/>
    </source>
</evidence>
<evidence type="ECO:0000313" key="36">
    <source>
        <dbReference type="Proteomes" id="UP000541735"/>
    </source>
</evidence>
<evidence type="ECO:0000313" key="40">
    <source>
        <dbReference type="Proteomes" id="UP000546244"/>
    </source>
</evidence>
<comment type="function">
    <text evidence="10">The phosphoenolpyruvate-dependent sugar phosphotransferase system (sugar PTS), a major carbohydrate active transport system, catalyzes the phosphorylation of incoming sugar substrates concomitantly with their translocation across the cell membrane. The enzyme II UlaABC PTS system is involved in ascorbate transport.</text>
</comment>
<evidence type="ECO:0000256" key="9">
    <source>
        <dbReference type="ARBA" id="ARBA00023136"/>
    </source>
</evidence>
<keyword evidence="6" id="KW-0598">Phosphotransferase system</keyword>
<evidence type="ECO:0000256" key="14">
    <source>
        <dbReference type="SAM" id="Phobius"/>
    </source>
</evidence>
<evidence type="ECO:0000313" key="19">
    <source>
        <dbReference type="EMBL" id="MBC1401189.1"/>
    </source>
</evidence>
<organism evidence="15 32">
    <name type="scientific">Listeria booriae</name>
    <dbReference type="NCBI Taxonomy" id="1552123"/>
    <lineage>
        <taxon>Bacteria</taxon>
        <taxon>Bacillati</taxon>
        <taxon>Bacillota</taxon>
        <taxon>Bacilli</taxon>
        <taxon>Bacillales</taxon>
        <taxon>Listeriaceae</taxon>
        <taxon>Listeria</taxon>
    </lineage>
</organism>
<dbReference type="EMBL" id="JAARRU010000004">
    <property type="protein sequence ID" value="MBC1566455.1"/>
    <property type="molecule type" value="Genomic_DNA"/>
</dbReference>
<evidence type="ECO:0000313" key="17">
    <source>
        <dbReference type="EMBL" id="MBC1332484.1"/>
    </source>
</evidence>
<dbReference type="Proteomes" id="UP000586951">
    <property type="component" value="Unassembled WGS sequence"/>
</dbReference>
<dbReference type="Proteomes" id="UP000547643">
    <property type="component" value="Unassembled WGS sequence"/>
</dbReference>
<dbReference type="Proteomes" id="UP000591929">
    <property type="component" value="Unassembled WGS sequence"/>
</dbReference>
<evidence type="ECO:0000313" key="41">
    <source>
        <dbReference type="Proteomes" id="UP000546806"/>
    </source>
</evidence>
<dbReference type="EMBL" id="JAAROV010000004">
    <property type="protein sequence ID" value="MBC1317956.1"/>
    <property type="molecule type" value="Genomic_DNA"/>
</dbReference>
<evidence type="ECO:0000313" key="16">
    <source>
        <dbReference type="EMBL" id="MBC1317956.1"/>
    </source>
</evidence>
<dbReference type="STRING" id="1552123.EP57_15275"/>
<evidence type="ECO:0000313" key="34">
    <source>
        <dbReference type="Proteomes" id="UP000532866"/>
    </source>
</evidence>
<dbReference type="OrthoDB" id="9796178at2"/>
<dbReference type="eggNOG" id="COG3037">
    <property type="taxonomic scope" value="Bacteria"/>
</dbReference>
<evidence type="ECO:0000313" key="47">
    <source>
        <dbReference type="Proteomes" id="UP000586951"/>
    </source>
</evidence>
<gene>
    <name evidence="15" type="ORF">EP57_15275</name>
    <name evidence="17" type="ORF">HB759_11115</name>
    <name evidence="16" type="ORF">HB811_14320</name>
    <name evidence="19" type="ORF">HB836_06215</name>
    <name evidence="18" type="ORF">HB847_02895</name>
    <name evidence="20" type="ORF">HB902_14755</name>
    <name evidence="22" type="ORF">HB904_08385</name>
    <name evidence="21" type="ORF">HB907_13660</name>
    <name evidence="31" type="ORF">HBP98_14945</name>
    <name evidence="23" type="ORF">HCA46_13890</name>
    <name evidence="24" type="ORF">HCA52_03170</name>
    <name evidence="25" type="ORF">HCA55_15760</name>
    <name evidence="26" type="ORF">HCA78_15000</name>
    <name evidence="27" type="ORF">HCB06_09920</name>
    <name evidence="30" type="ORF">HCB25_09970</name>
    <name evidence="28" type="ORF">HCB27_13190</name>
    <name evidence="29" type="ORF">HCB35_12125</name>
</gene>
<dbReference type="Proteomes" id="UP000532866">
    <property type="component" value="Unassembled WGS sequence"/>
</dbReference>
<dbReference type="EMBL" id="JAARPT010000003">
    <property type="protein sequence ID" value="MBC1401189.1"/>
    <property type="molecule type" value="Genomic_DNA"/>
</dbReference>
<feature type="transmembrane region" description="Helical" evidence="14">
    <location>
        <begin position="439"/>
        <end position="458"/>
    </location>
</feature>
<evidence type="ECO:0000313" key="48">
    <source>
        <dbReference type="Proteomes" id="UP000591929"/>
    </source>
</evidence>
<evidence type="ECO:0000313" key="23">
    <source>
        <dbReference type="EMBL" id="MBC1779933.1"/>
    </source>
</evidence>
<protein>
    <recommendedName>
        <fullName evidence="12">Ascorbate-specific PTS system EIIC component</fullName>
    </recommendedName>
    <alternativeName>
        <fullName evidence="13">Ascorbate-specific permease IIC component UlaA</fullName>
    </alternativeName>
</protein>
<evidence type="ECO:0000256" key="1">
    <source>
        <dbReference type="ARBA" id="ARBA00004651"/>
    </source>
</evidence>
<sequence length="474" mass="52479">MDFLLNGFEWFANNILQKPEFFVGIIVFIGYVLLRKPIYECFAGFVKATVGYMILNVGAAGLVTTFRPILAGLSDRFGLDAAVIDPYFGLNAVNAALESIGLTTSWTMISLLIGFVLNIVVVLLRKFTKLRTLFITGHIMVQQATTVTWMVFFIFPEYRNMTGAIMVGVLVGLYWAVASNLTVGPTQRLTGNAGFAVGHQQMFAIWITDKVAGKLGDPKKNLENIKLPKWLSIFHDNIVATGTLMLLFFGIIMSVLGEDYLREINPLFTPTTSFPMYILSQSLYFAVYLAILMQGVRMFVAELTTSFQGISNRILPGSLPAVDCAATYNFAPPNAILFGFIFGAVGQFITIIGLMVFHSPVLIITGFVPVFFDNATIAIYANKRGGTRAAMICSFVSGILQVAISAFAVVFFGLYKFGGWHGNIDFELFWPWAGVAMDYLGRFGFLIVVVFLLAIPWLQYLRAKDRNAYDQGLE</sequence>
<feature type="transmembrane region" description="Helical" evidence="14">
    <location>
        <begin position="50"/>
        <end position="70"/>
    </location>
</feature>
<dbReference type="Proteomes" id="UP000529446">
    <property type="component" value="Unassembled WGS sequence"/>
</dbReference>
<dbReference type="Proteomes" id="UP000541955">
    <property type="component" value="Unassembled WGS sequence"/>
</dbReference>
<evidence type="ECO:0000256" key="3">
    <source>
        <dbReference type="ARBA" id="ARBA00022448"/>
    </source>
</evidence>
<keyword evidence="7 14" id="KW-0812">Transmembrane</keyword>
<evidence type="ECO:0000313" key="20">
    <source>
        <dbReference type="EMBL" id="MBC1563332.1"/>
    </source>
</evidence>
<evidence type="ECO:0000313" key="44">
    <source>
        <dbReference type="Proteomes" id="UP000550367"/>
    </source>
</evidence>
<evidence type="ECO:0000256" key="11">
    <source>
        <dbReference type="ARBA" id="ARBA00038218"/>
    </source>
</evidence>
<dbReference type="EMBL" id="JAARPL010000002">
    <property type="protein sequence ID" value="MBC1371303.1"/>
    <property type="molecule type" value="Genomic_DNA"/>
</dbReference>
<dbReference type="EMBL" id="JAARRW010000007">
    <property type="protein sequence ID" value="MBC1563332.1"/>
    <property type="molecule type" value="Genomic_DNA"/>
</dbReference>
<name>A0A099VWK7_9LIST</name>
<dbReference type="AlphaFoldDB" id="A0A099VWK7"/>
<evidence type="ECO:0000313" key="29">
    <source>
        <dbReference type="EMBL" id="MBC2241215.1"/>
    </source>
</evidence>